<dbReference type="Pfam" id="PF13560">
    <property type="entry name" value="HTH_31"/>
    <property type="match status" value="1"/>
</dbReference>
<dbReference type="SUPFAM" id="SSF47413">
    <property type="entry name" value="lambda repressor-like DNA-binding domains"/>
    <property type="match status" value="1"/>
</dbReference>
<dbReference type="SMART" id="SM00530">
    <property type="entry name" value="HTH_XRE"/>
    <property type="match status" value="1"/>
</dbReference>
<dbReference type="GO" id="GO:0003677">
    <property type="term" value="F:DNA binding"/>
    <property type="evidence" value="ECO:0007669"/>
    <property type="project" value="InterPro"/>
</dbReference>
<dbReference type="CDD" id="cd00093">
    <property type="entry name" value="HTH_XRE"/>
    <property type="match status" value="1"/>
</dbReference>
<dbReference type="InterPro" id="IPR019734">
    <property type="entry name" value="TPR_rpt"/>
</dbReference>
<evidence type="ECO:0000256" key="1">
    <source>
        <dbReference type="PROSITE-ProRule" id="PRU00339"/>
    </source>
</evidence>
<dbReference type="PROSITE" id="PS50005">
    <property type="entry name" value="TPR"/>
    <property type="match status" value="1"/>
</dbReference>
<sequence length="444" mass="47783">MTDLGDRLRALRVAAGLSQTALAGDAFSPSYVSLIEGGRREPTDAALAVLAARLDTTTEYLRHGESGPSESKARLEIDYAKLALETGKAVEARDRMLALDLGSISSTLHSEILITLARAYEGLGELEASIGVLEPLLARARGRSHHLDAATIATDLVISYLQAGDLHRSIDLGEQVIAELEDAGLAGTDEQLRLGATILWPYVERGDMLFATHRAAQLIEQADALGTPRGRGSVYWNAAMVAEQRRDYALAQRYTSRALALIGESGSSRDVARLRLHYAWLLLRSEPSSPRAALDQLEMAGPQLGFIGSEVDIAFAEIESSRAYLMLGDLARAEDCARRAIERLGDNPRLDTCSAHLVLGDALFARGDEQGAAQAYRWAADMLGMMAAGRQSAAAWRALGDRFLAHGDVAEAARSFDRALREAGLRPTSVPAAVFAGRHGVRVD</sequence>
<evidence type="ECO:0000313" key="3">
    <source>
        <dbReference type="EMBL" id="NMR19325.1"/>
    </source>
</evidence>
<feature type="domain" description="HTH cro/C1-type" evidence="2">
    <location>
        <begin position="8"/>
        <end position="61"/>
    </location>
</feature>
<dbReference type="RefSeq" id="WP_169323532.1">
    <property type="nucleotide sequence ID" value="NZ_JABCJJ010000003.1"/>
</dbReference>
<dbReference type="Proteomes" id="UP000562124">
    <property type="component" value="Unassembled WGS sequence"/>
</dbReference>
<dbReference type="SUPFAM" id="SSF48452">
    <property type="entry name" value="TPR-like"/>
    <property type="match status" value="1"/>
</dbReference>
<dbReference type="InterPro" id="IPR011990">
    <property type="entry name" value="TPR-like_helical_dom_sf"/>
</dbReference>
<proteinExistence type="predicted"/>
<dbReference type="PROSITE" id="PS50943">
    <property type="entry name" value="HTH_CROC1"/>
    <property type="match status" value="1"/>
</dbReference>
<dbReference type="Gene3D" id="1.10.260.40">
    <property type="entry name" value="lambda repressor-like DNA-binding domains"/>
    <property type="match status" value="1"/>
</dbReference>
<reference evidence="3 4" key="1">
    <citation type="submission" date="2020-04" db="EMBL/GenBank/DDBJ databases">
        <title>Sequencing and Assembly of C. fimi.</title>
        <authorList>
            <person name="Ramsey A.R."/>
        </authorList>
    </citation>
    <scope>NUCLEOTIDE SEQUENCE [LARGE SCALE GENOMIC DNA]</scope>
    <source>
        <strain evidence="3 4">SB</strain>
    </source>
</reference>
<dbReference type="AlphaFoldDB" id="A0A7Y0LWL8"/>
<name>A0A7Y0LWL8_CELFI</name>
<keyword evidence="1" id="KW-0802">TPR repeat</keyword>
<feature type="repeat" description="TPR" evidence="1">
    <location>
        <begin position="393"/>
        <end position="426"/>
    </location>
</feature>
<dbReference type="Gene3D" id="1.25.40.10">
    <property type="entry name" value="Tetratricopeptide repeat domain"/>
    <property type="match status" value="2"/>
</dbReference>
<dbReference type="InterPro" id="IPR001387">
    <property type="entry name" value="Cro/C1-type_HTH"/>
</dbReference>
<dbReference type="InterPro" id="IPR010982">
    <property type="entry name" value="Lambda_DNA-bd_dom_sf"/>
</dbReference>
<dbReference type="SMART" id="SM00028">
    <property type="entry name" value="TPR"/>
    <property type="match status" value="4"/>
</dbReference>
<accession>A0A7Y0LWL8</accession>
<gene>
    <name evidence="3" type="ORF">HIR71_03680</name>
</gene>
<organism evidence="3 4">
    <name type="scientific">Cellulomonas fimi</name>
    <dbReference type="NCBI Taxonomy" id="1708"/>
    <lineage>
        <taxon>Bacteria</taxon>
        <taxon>Bacillati</taxon>
        <taxon>Actinomycetota</taxon>
        <taxon>Actinomycetes</taxon>
        <taxon>Micrococcales</taxon>
        <taxon>Cellulomonadaceae</taxon>
        <taxon>Cellulomonas</taxon>
    </lineage>
</organism>
<keyword evidence="4" id="KW-1185">Reference proteome</keyword>
<protein>
    <submittedName>
        <fullName evidence="3">Helix-turn-helix transcriptional regulator</fullName>
    </submittedName>
</protein>
<comment type="caution">
    <text evidence="3">The sequence shown here is derived from an EMBL/GenBank/DDBJ whole genome shotgun (WGS) entry which is preliminary data.</text>
</comment>
<dbReference type="EMBL" id="JABCJJ010000003">
    <property type="protein sequence ID" value="NMR19325.1"/>
    <property type="molecule type" value="Genomic_DNA"/>
</dbReference>
<evidence type="ECO:0000313" key="4">
    <source>
        <dbReference type="Proteomes" id="UP000562124"/>
    </source>
</evidence>
<evidence type="ECO:0000259" key="2">
    <source>
        <dbReference type="PROSITE" id="PS50943"/>
    </source>
</evidence>